<sequence>MGVEDAERVLCSIRNHVIVIRMAPGTINYWRRLPSAEEHHRGIAPIAATVGCGPMARGVQADRKQRSSQVGGAVQYSSGFDASQNAMDQTGKKRHRERAKVAGPSDKPWRPRLTATEAGRQRDG</sequence>
<gene>
    <name evidence="2" type="ORF">CC78DRAFT_12065</name>
</gene>
<organism evidence="2 3">
    <name type="scientific">Lojkania enalia</name>
    <dbReference type="NCBI Taxonomy" id="147567"/>
    <lineage>
        <taxon>Eukaryota</taxon>
        <taxon>Fungi</taxon>
        <taxon>Dikarya</taxon>
        <taxon>Ascomycota</taxon>
        <taxon>Pezizomycotina</taxon>
        <taxon>Dothideomycetes</taxon>
        <taxon>Pleosporomycetidae</taxon>
        <taxon>Pleosporales</taxon>
        <taxon>Pleosporales incertae sedis</taxon>
        <taxon>Lojkania</taxon>
    </lineage>
</organism>
<evidence type="ECO:0000313" key="2">
    <source>
        <dbReference type="EMBL" id="KAF2271123.1"/>
    </source>
</evidence>
<reference evidence="3" key="1">
    <citation type="journal article" date="2020" name="Stud. Mycol.">
        <title>101 Dothideomycetes genomes: A test case for predicting lifestyles and emergence of pathogens.</title>
        <authorList>
            <person name="Haridas S."/>
            <person name="Albert R."/>
            <person name="Binder M."/>
            <person name="Bloem J."/>
            <person name="LaButti K."/>
            <person name="Salamov A."/>
            <person name="Andreopoulos B."/>
            <person name="Baker S."/>
            <person name="Barry K."/>
            <person name="Bills G."/>
            <person name="Bluhm B."/>
            <person name="Cannon C."/>
            <person name="Castanera R."/>
            <person name="Culley D."/>
            <person name="Daum C."/>
            <person name="Ezra D."/>
            <person name="Gonzalez J."/>
            <person name="Henrissat B."/>
            <person name="Kuo A."/>
            <person name="Liang C."/>
            <person name="Lipzen A."/>
            <person name="Lutzoni F."/>
            <person name="Magnuson J."/>
            <person name="Mondo S."/>
            <person name="Nolan M."/>
            <person name="Ohm R."/>
            <person name="Pangilinan J."/>
            <person name="Park H.-J."/>
            <person name="Ramirez L."/>
            <person name="Alfaro M."/>
            <person name="Sun H."/>
            <person name="Tritt A."/>
            <person name="Yoshinaga Y."/>
            <person name="Zwiers L.-H."/>
            <person name="Turgeon B."/>
            <person name="Goodwin S."/>
            <person name="Spatafora J."/>
            <person name="Crous P."/>
            <person name="Grigoriev I."/>
        </authorList>
    </citation>
    <scope>NUCLEOTIDE SEQUENCE [LARGE SCALE GENOMIC DNA]</scope>
    <source>
        <strain evidence="3">CBS 304.66</strain>
    </source>
</reference>
<dbReference type="Proteomes" id="UP000800093">
    <property type="component" value="Unassembled WGS sequence"/>
</dbReference>
<evidence type="ECO:0000313" key="3">
    <source>
        <dbReference type="Proteomes" id="UP000800093"/>
    </source>
</evidence>
<dbReference type="AlphaFoldDB" id="A0A9P4NDI6"/>
<dbReference type="EMBL" id="ML986578">
    <property type="protein sequence ID" value="KAF2271123.1"/>
    <property type="molecule type" value="Genomic_DNA"/>
</dbReference>
<keyword evidence="3" id="KW-1185">Reference proteome</keyword>
<proteinExistence type="predicted"/>
<feature type="region of interest" description="Disordered" evidence="1">
    <location>
        <begin position="58"/>
        <end position="124"/>
    </location>
</feature>
<protein>
    <submittedName>
        <fullName evidence="2">Uncharacterized protein</fullName>
    </submittedName>
</protein>
<comment type="caution">
    <text evidence="2">The sequence shown here is derived from an EMBL/GenBank/DDBJ whole genome shotgun (WGS) entry which is preliminary data.</text>
</comment>
<accession>A0A9P4NDI6</accession>
<evidence type="ECO:0000256" key="1">
    <source>
        <dbReference type="SAM" id="MobiDB-lite"/>
    </source>
</evidence>
<feature type="compositionally biased region" description="Polar residues" evidence="1">
    <location>
        <begin position="67"/>
        <end position="88"/>
    </location>
</feature>
<name>A0A9P4NDI6_9PLEO</name>